<dbReference type="InterPro" id="IPR001447">
    <property type="entry name" value="Arylamine_N-AcTrfase"/>
</dbReference>
<evidence type="ECO:0000313" key="3">
    <source>
        <dbReference type="EMBL" id="PZO56541.1"/>
    </source>
</evidence>
<comment type="caution">
    <text evidence="3">The sequence shown here is derived from an EMBL/GenBank/DDBJ whole genome shotgun (WGS) entry which is preliminary data.</text>
</comment>
<evidence type="ECO:0000313" key="4">
    <source>
        <dbReference type="Proteomes" id="UP000249794"/>
    </source>
</evidence>
<gene>
    <name evidence="3" type="ORF">DCF15_08465</name>
</gene>
<dbReference type="SUPFAM" id="SSF54001">
    <property type="entry name" value="Cysteine proteinases"/>
    <property type="match status" value="1"/>
</dbReference>
<accession>A0A2W4ZD54</accession>
<dbReference type="Gene3D" id="3.30.2140.10">
    <property type="entry name" value="Arylamine N-acetyltransferase"/>
    <property type="match status" value="1"/>
</dbReference>
<comment type="similarity">
    <text evidence="1 2">Belongs to the arylamine N-acetyltransferase family.</text>
</comment>
<dbReference type="Proteomes" id="UP000249794">
    <property type="component" value="Unassembled WGS sequence"/>
</dbReference>
<evidence type="ECO:0000256" key="1">
    <source>
        <dbReference type="ARBA" id="ARBA00006547"/>
    </source>
</evidence>
<dbReference type="PANTHER" id="PTHR11786">
    <property type="entry name" value="N-HYDROXYARYLAMINE O-ACETYLTRANSFERASE"/>
    <property type="match status" value="1"/>
</dbReference>
<reference evidence="4" key="1">
    <citation type="submission" date="2018-04" db="EMBL/GenBank/DDBJ databases">
        <authorList>
            <person name="Cornet L."/>
        </authorList>
    </citation>
    <scope>NUCLEOTIDE SEQUENCE [LARGE SCALE GENOMIC DNA]</scope>
</reference>
<dbReference type="EMBL" id="QBMP01000068">
    <property type="protein sequence ID" value="PZO56541.1"/>
    <property type="molecule type" value="Genomic_DNA"/>
</dbReference>
<keyword evidence="3" id="KW-0808">Transferase</keyword>
<dbReference type="AlphaFoldDB" id="A0A2W4ZD54"/>
<evidence type="ECO:0000256" key="2">
    <source>
        <dbReference type="RuleBase" id="RU003452"/>
    </source>
</evidence>
<proteinExistence type="inferred from homology"/>
<organism evidence="3 4">
    <name type="scientific">Phormidesmis priestleyi</name>
    <dbReference type="NCBI Taxonomy" id="268141"/>
    <lineage>
        <taxon>Bacteria</taxon>
        <taxon>Bacillati</taxon>
        <taxon>Cyanobacteriota</taxon>
        <taxon>Cyanophyceae</taxon>
        <taxon>Leptolyngbyales</taxon>
        <taxon>Leptolyngbyaceae</taxon>
        <taxon>Phormidesmis</taxon>
    </lineage>
</organism>
<dbReference type="PRINTS" id="PR01543">
    <property type="entry name" value="ANATRNSFRASE"/>
</dbReference>
<dbReference type="PANTHER" id="PTHR11786:SF0">
    <property type="entry name" value="ARYLAMINE N-ACETYLTRANSFERASE 4-RELATED"/>
    <property type="match status" value="1"/>
</dbReference>
<dbReference type="InterPro" id="IPR038765">
    <property type="entry name" value="Papain-like_cys_pep_sf"/>
</dbReference>
<sequence>MPAPSTNAIDLDAYLQRIGYEGERIASLPTLEAIHACHTRAIAFENLSPLLGQPVVLDLPSLQQKLVNAGRGGYCFEQNGLFRPVLVALGFQVTSLAARVLWGVPKGVITPRSHMLLLVHIDDEPYIADVGFGGLTLATPIRLIHKIAQSTSHEPFRLIQTEDTYVMQTYFAQTWQSLYQFDLQPQHPSDYEVSNWYVSTYPKSPFVNSLIASRLEVNCRYTLRDNRFTTHSLNGATEHRVLTTAKELCLVLTHEFRLTLPDHPAVENALHRLIKSADSAIAEIAES</sequence>
<dbReference type="GO" id="GO:0016407">
    <property type="term" value="F:acetyltransferase activity"/>
    <property type="evidence" value="ECO:0007669"/>
    <property type="project" value="InterPro"/>
</dbReference>
<dbReference type="Pfam" id="PF00797">
    <property type="entry name" value="Acetyltransf_2"/>
    <property type="match status" value="1"/>
</dbReference>
<name>A0A2W4ZD54_9CYAN</name>
<dbReference type="Gene3D" id="2.40.128.150">
    <property type="entry name" value="Cysteine proteinases"/>
    <property type="match status" value="1"/>
</dbReference>
<reference evidence="3 4" key="2">
    <citation type="submission" date="2018-06" db="EMBL/GenBank/DDBJ databases">
        <title>Metagenomic assembly of (sub)arctic Cyanobacteria and their associated microbiome from non-axenic cultures.</title>
        <authorList>
            <person name="Baurain D."/>
        </authorList>
    </citation>
    <scope>NUCLEOTIDE SEQUENCE [LARGE SCALE GENOMIC DNA]</scope>
    <source>
        <strain evidence="3">ULC027bin1</strain>
    </source>
</reference>
<protein>
    <submittedName>
        <fullName evidence="3">Arylamine N-acetyltransferase</fullName>
    </submittedName>
</protein>